<proteinExistence type="inferred from homology"/>
<dbReference type="SMART" id="SM00144">
    <property type="entry name" value="PI3K_rbd"/>
    <property type="match status" value="1"/>
</dbReference>
<dbReference type="GO" id="GO:0035005">
    <property type="term" value="F:1-phosphatidylinositol-4-phosphate 3-kinase activity"/>
    <property type="evidence" value="ECO:0007669"/>
    <property type="project" value="UniProtKB-EC"/>
</dbReference>
<reference evidence="17" key="2">
    <citation type="journal article" date="2014" name="Nat. Commun.">
        <title>The cavefish genome reveals candidate genes for eye loss.</title>
        <authorList>
            <person name="McGaugh S.E."/>
            <person name="Gross J.B."/>
            <person name="Aken B."/>
            <person name="Blin M."/>
            <person name="Borowsky R."/>
            <person name="Chalopin D."/>
            <person name="Hinaux H."/>
            <person name="Jeffery W.R."/>
            <person name="Keene A."/>
            <person name="Ma L."/>
            <person name="Minx P."/>
            <person name="Murphy D."/>
            <person name="O'Quin K.E."/>
            <person name="Retaux S."/>
            <person name="Rohner N."/>
            <person name="Searle S.M."/>
            <person name="Stahl B.A."/>
            <person name="Tabin C."/>
            <person name="Volff J.N."/>
            <person name="Yoshizawa M."/>
            <person name="Warren W.C."/>
        </authorList>
    </citation>
    <scope>NUCLEOTIDE SEQUENCE [LARGE SCALE GENOMIC DNA]</scope>
    <source>
        <strain evidence="17">female</strain>
    </source>
</reference>
<dbReference type="GO" id="GO:0035091">
    <property type="term" value="F:phosphatidylinositol binding"/>
    <property type="evidence" value="ECO:0007669"/>
    <property type="project" value="InterPro"/>
</dbReference>
<dbReference type="GO" id="GO:0005524">
    <property type="term" value="F:ATP binding"/>
    <property type="evidence" value="ECO:0007669"/>
    <property type="project" value="UniProtKB-KW"/>
</dbReference>
<feature type="domain" description="C2" evidence="10">
    <location>
        <begin position="1425"/>
        <end position="1546"/>
    </location>
</feature>
<evidence type="ECO:0000259" key="10">
    <source>
        <dbReference type="PROSITE" id="PS50004"/>
    </source>
</evidence>
<evidence type="ECO:0000256" key="5">
    <source>
        <dbReference type="ARBA" id="ARBA00022840"/>
    </source>
</evidence>
<dbReference type="InterPro" id="IPR036871">
    <property type="entry name" value="PX_dom_sf"/>
</dbReference>
<feature type="region of interest" description="Disordered" evidence="9">
    <location>
        <begin position="43"/>
        <end position="160"/>
    </location>
</feature>
<dbReference type="GO" id="GO:0043491">
    <property type="term" value="P:phosphatidylinositol 3-kinase/protein kinase B signal transduction"/>
    <property type="evidence" value="ECO:0007669"/>
    <property type="project" value="TreeGrafter"/>
</dbReference>
<keyword evidence="6" id="KW-0443">Lipid metabolism</keyword>
<dbReference type="SMART" id="SM00145">
    <property type="entry name" value="PI3Ka"/>
    <property type="match status" value="1"/>
</dbReference>
<dbReference type="InterPro" id="IPR035892">
    <property type="entry name" value="C2_domain_sf"/>
</dbReference>
<dbReference type="Gene3D" id="2.60.40.150">
    <property type="entry name" value="C2 domain"/>
    <property type="match status" value="2"/>
</dbReference>
<dbReference type="HOGENOM" id="CLU_002191_0_0_1"/>
<dbReference type="PROSITE" id="PS50195">
    <property type="entry name" value="PX"/>
    <property type="match status" value="1"/>
</dbReference>
<dbReference type="InterPro" id="IPR018936">
    <property type="entry name" value="PI3/4_kinase_CS"/>
</dbReference>
<dbReference type="FunFam" id="1.10.1070.11:FF:000003">
    <property type="entry name" value="Phosphatidylinositol 4-phosphate 3-kinase C2 domain-containing subunit beta"/>
    <property type="match status" value="1"/>
</dbReference>
<evidence type="ECO:0000259" key="11">
    <source>
        <dbReference type="PROSITE" id="PS50195"/>
    </source>
</evidence>
<dbReference type="PANTHER" id="PTHR10048:SF30">
    <property type="entry name" value="PHOSPHATIDYLINOSITOL 4-PHOSPHATE 3-KINASE C2 DOMAIN-CONTAINING SUBUNIT BETA"/>
    <property type="match status" value="1"/>
</dbReference>
<dbReference type="GO" id="GO:0048015">
    <property type="term" value="P:phosphatidylinositol-mediated signaling"/>
    <property type="evidence" value="ECO:0007669"/>
    <property type="project" value="TreeGrafter"/>
</dbReference>
<dbReference type="Pfam" id="PF00787">
    <property type="entry name" value="PX"/>
    <property type="match status" value="1"/>
</dbReference>
<dbReference type="InterPro" id="IPR042236">
    <property type="entry name" value="PI3K_accessory_sf"/>
</dbReference>
<evidence type="ECO:0000256" key="9">
    <source>
        <dbReference type="SAM" id="MobiDB-lite"/>
    </source>
</evidence>
<dbReference type="InterPro" id="IPR011009">
    <property type="entry name" value="Kinase-like_dom_sf"/>
</dbReference>
<keyword evidence="17" id="KW-1185">Reference proteome</keyword>
<feature type="domain" description="PI3K-RBD" evidence="14">
    <location>
        <begin position="317"/>
        <end position="405"/>
    </location>
</feature>
<dbReference type="SUPFAM" id="SSF64268">
    <property type="entry name" value="PX domain"/>
    <property type="match status" value="1"/>
</dbReference>
<accession>W5KS18</accession>
<feature type="compositionally biased region" description="Pro residues" evidence="9">
    <location>
        <begin position="134"/>
        <end position="152"/>
    </location>
</feature>
<feature type="domain" description="PIK helical" evidence="13">
    <location>
        <begin position="748"/>
        <end position="924"/>
    </location>
</feature>
<dbReference type="Pfam" id="PF00794">
    <property type="entry name" value="PI3K_rbd"/>
    <property type="match status" value="1"/>
</dbReference>
<dbReference type="SMART" id="SM00146">
    <property type="entry name" value="PI3Kc"/>
    <property type="match status" value="1"/>
</dbReference>
<dbReference type="InterPro" id="IPR029071">
    <property type="entry name" value="Ubiquitin-like_domsf"/>
</dbReference>
<dbReference type="GO" id="GO:0005737">
    <property type="term" value="C:cytoplasm"/>
    <property type="evidence" value="ECO:0007669"/>
    <property type="project" value="TreeGrafter"/>
</dbReference>
<dbReference type="InterPro" id="IPR000341">
    <property type="entry name" value="PI3K_Ras-bd_dom"/>
</dbReference>
<dbReference type="InterPro" id="IPR001683">
    <property type="entry name" value="PX_dom"/>
</dbReference>
<dbReference type="InterPro" id="IPR015433">
    <property type="entry name" value="PI3/4_kinase"/>
</dbReference>
<feature type="domain" description="C2 PI3K-type" evidence="15">
    <location>
        <begin position="569"/>
        <end position="729"/>
    </location>
</feature>
<dbReference type="GeneTree" id="ENSGT00940000158263"/>
<evidence type="ECO:0000256" key="2">
    <source>
        <dbReference type="ARBA" id="ARBA00022679"/>
    </source>
</evidence>
<dbReference type="SMART" id="SM00312">
    <property type="entry name" value="PX"/>
    <property type="match status" value="1"/>
</dbReference>
<dbReference type="PANTHER" id="PTHR10048">
    <property type="entry name" value="PHOSPHATIDYLINOSITOL KINASE"/>
    <property type="match status" value="1"/>
</dbReference>
<comment type="catalytic activity">
    <reaction evidence="8">
        <text>a 1,2-diacyl-sn-glycero-3-phospho-(1D-myo-inositol 4-phosphate) + ATP = a 1,2-diacyl-sn-glycero-3-phospho-(1D-myo-inositol-3,4-bisphosphate) + ADP + H(+)</text>
        <dbReference type="Rhea" id="RHEA:18373"/>
        <dbReference type="ChEBI" id="CHEBI:15378"/>
        <dbReference type="ChEBI" id="CHEBI:30616"/>
        <dbReference type="ChEBI" id="CHEBI:57658"/>
        <dbReference type="ChEBI" id="CHEBI:58178"/>
        <dbReference type="ChEBI" id="CHEBI:456216"/>
        <dbReference type="EC" id="2.7.1.154"/>
    </reaction>
    <physiologicalReaction direction="left-to-right" evidence="8">
        <dbReference type="Rhea" id="RHEA:18374"/>
    </physiologicalReaction>
</comment>
<evidence type="ECO:0000259" key="14">
    <source>
        <dbReference type="PROSITE" id="PS51546"/>
    </source>
</evidence>
<dbReference type="Gene3D" id="3.10.20.770">
    <property type="match status" value="1"/>
</dbReference>
<reference evidence="16" key="3">
    <citation type="submission" date="2025-08" db="UniProtKB">
        <authorList>
            <consortium name="Ensembl"/>
        </authorList>
    </citation>
    <scope>IDENTIFICATION</scope>
</reference>
<dbReference type="Gene3D" id="3.30.1520.10">
    <property type="entry name" value="Phox-like domain"/>
    <property type="match status" value="1"/>
</dbReference>
<dbReference type="FunFam" id="3.10.20.90:FF:000105">
    <property type="entry name" value="phosphatidylinositol 4-phosphate 3-kinase C2 domain-containing subunit beta"/>
    <property type="match status" value="1"/>
</dbReference>
<dbReference type="InterPro" id="IPR016024">
    <property type="entry name" value="ARM-type_fold"/>
</dbReference>
<dbReference type="CDD" id="cd08381">
    <property type="entry name" value="C2B_PI3K_class_II"/>
    <property type="match status" value="1"/>
</dbReference>
<keyword evidence="5" id="KW-0067">ATP-binding</keyword>
<dbReference type="PROSITE" id="PS00915">
    <property type="entry name" value="PI3_4_KINASE_1"/>
    <property type="match status" value="1"/>
</dbReference>
<dbReference type="InParanoid" id="W5KS18"/>
<dbReference type="PROSITE" id="PS50004">
    <property type="entry name" value="C2"/>
    <property type="match status" value="1"/>
</dbReference>
<reference evidence="16" key="4">
    <citation type="submission" date="2025-09" db="UniProtKB">
        <authorList>
            <consortium name="Ensembl"/>
        </authorList>
    </citation>
    <scope>IDENTIFICATION</scope>
</reference>
<evidence type="ECO:0000256" key="6">
    <source>
        <dbReference type="ARBA" id="ARBA00023098"/>
    </source>
</evidence>
<dbReference type="GO" id="GO:0005886">
    <property type="term" value="C:plasma membrane"/>
    <property type="evidence" value="ECO:0007669"/>
    <property type="project" value="TreeGrafter"/>
</dbReference>
<dbReference type="FunFam" id="2.60.40.150:FF:000065">
    <property type="entry name" value="phosphatidylinositol 4-phosphate 3-kinase C2 domain-containing subunit beta"/>
    <property type="match status" value="1"/>
</dbReference>
<feature type="domain" description="PI3K/PI4K catalytic" evidence="12">
    <location>
        <begin position="993"/>
        <end position="1273"/>
    </location>
</feature>
<evidence type="ECO:0000256" key="8">
    <source>
        <dbReference type="ARBA" id="ARBA00029297"/>
    </source>
</evidence>
<keyword evidence="3" id="KW-0547">Nucleotide-binding</keyword>
<dbReference type="Pfam" id="PF00613">
    <property type="entry name" value="PI3Ka"/>
    <property type="match status" value="1"/>
</dbReference>
<dbReference type="GO" id="GO:0005942">
    <property type="term" value="C:phosphatidylinositol 3-kinase complex"/>
    <property type="evidence" value="ECO:0007669"/>
    <property type="project" value="TreeGrafter"/>
</dbReference>
<dbReference type="PROSITE" id="PS50290">
    <property type="entry name" value="PI3_4_KINASE_3"/>
    <property type="match status" value="1"/>
</dbReference>
<dbReference type="GO" id="GO:0016303">
    <property type="term" value="F:1-phosphatidylinositol-3-kinase activity"/>
    <property type="evidence" value="ECO:0007669"/>
    <property type="project" value="UniProtKB-EC"/>
</dbReference>
<comment type="catalytic activity">
    <reaction evidence="7">
        <text>a 1,2-diacyl-sn-glycero-3-phospho-(1D-myo-inositol) + ATP = a 1,2-diacyl-sn-glycero-3-phospho-(1D-myo-inositol-3-phosphate) + ADP + H(+)</text>
        <dbReference type="Rhea" id="RHEA:12709"/>
        <dbReference type="ChEBI" id="CHEBI:15378"/>
        <dbReference type="ChEBI" id="CHEBI:30616"/>
        <dbReference type="ChEBI" id="CHEBI:57880"/>
        <dbReference type="ChEBI" id="CHEBI:58088"/>
        <dbReference type="ChEBI" id="CHEBI:456216"/>
        <dbReference type="EC" id="2.7.1.137"/>
    </reaction>
    <physiologicalReaction direction="left-to-right" evidence="7">
        <dbReference type="Rhea" id="RHEA:12710"/>
    </physiologicalReaction>
</comment>
<evidence type="ECO:0000256" key="4">
    <source>
        <dbReference type="ARBA" id="ARBA00022777"/>
    </source>
</evidence>
<evidence type="ECO:0000256" key="3">
    <source>
        <dbReference type="ARBA" id="ARBA00022741"/>
    </source>
</evidence>
<dbReference type="Pfam" id="PF00454">
    <property type="entry name" value="PI3_PI4_kinase"/>
    <property type="match status" value="1"/>
</dbReference>
<dbReference type="SUPFAM" id="SSF49562">
    <property type="entry name" value="C2 domain (Calcium/lipid-binding domain, CaLB)"/>
    <property type="match status" value="2"/>
</dbReference>
<dbReference type="Gene3D" id="1.25.40.70">
    <property type="entry name" value="Phosphatidylinositol 3-kinase, accessory domain (PIK)"/>
    <property type="match status" value="1"/>
</dbReference>
<dbReference type="SUPFAM" id="SSF48371">
    <property type="entry name" value="ARM repeat"/>
    <property type="match status" value="1"/>
</dbReference>
<dbReference type="Gene3D" id="1.10.1070.11">
    <property type="entry name" value="Phosphatidylinositol 3-/4-kinase, catalytic domain"/>
    <property type="match status" value="1"/>
</dbReference>
<keyword evidence="2" id="KW-0808">Transferase</keyword>
<dbReference type="FunCoup" id="W5KS18">
    <property type="interactions" value="1403"/>
</dbReference>
<evidence type="ECO:0000256" key="1">
    <source>
        <dbReference type="ARBA" id="ARBA00006209"/>
    </source>
</evidence>
<feature type="compositionally biased region" description="Low complexity" evidence="9">
    <location>
        <begin position="54"/>
        <end position="63"/>
    </location>
</feature>
<dbReference type="Gene3D" id="3.30.1010.10">
    <property type="entry name" value="Phosphatidylinositol 3-kinase Catalytic Subunit, Chain A, domain 4"/>
    <property type="match status" value="1"/>
</dbReference>
<dbReference type="InterPro" id="IPR002420">
    <property type="entry name" value="PI3K-type_C2_dom"/>
</dbReference>
<name>W5KS18_ASTMX</name>
<feature type="region of interest" description="Disordered" evidence="9">
    <location>
        <begin position="200"/>
        <end position="251"/>
    </location>
</feature>
<reference evidence="17" key="1">
    <citation type="submission" date="2013-03" db="EMBL/GenBank/DDBJ databases">
        <authorList>
            <person name="Jeffery W."/>
            <person name="Warren W."/>
            <person name="Wilson R.K."/>
        </authorList>
    </citation>
    <scope>NUCLEOTIDE SEQUENCE</scope>
    <source>
        <strain evidence="17">female</strain>
    </source>
</reference>
<sequence length="1557" mass="175654">MSAAQTHSDSEQRWGCLESLGLSPRELVLAEALQMEYDALSRLKQDKGPAETGTPESSKSSTTRTERPLPRPLPSPPGGNLHHGLSGSDPMLNLIQPGVSNPSRSFYSKEPLYILDSQGKDDYEGTSRMLSKGLPPPDEPPPAVPPRNPIPQPDSFMAQRGSAPRDVNLFTPDVDQPKLPSGDTMNYDNLNDSLMRLNGDWPSSPRARRAYSEQSGKPVARSKTLPPQVPPRTYIPGQMSTRSNRRVSADPVSLGSRLNGFGYELFQVSEERDEEVAAFCHMLDVLRSAYPCSERSKNAGFVWSPSVAQEELQQGLGVSIKVTVVSEHFREPLIFTCDGSSTIDLLIYQTLCYAHDDLDMIDVSDYVLKICGQEEYLNNSQTLAGLEYIQHCLKFDCDIWLFLARRSSVNTELARTLDDDETPSTMNHSILLQERPIKQTVTREALTLLLDTFHNEAESFVLSEVELPLHVERLVQSVKALCSSLAAVETPEITSALNQLPACPCRLQPRVQKDVSVLARRETRENIVERLTAAILDLVELYCSTFNANFHTVPPSSRPTAPIQEAGMVTNVLSFSVHAAHRIPITWAASYEGFFLSCSLTHGGDELCAPQHTSKQSVSKYLFHLVVWEQRICFPVQINQLPRESQLTVTLYAAPLPPPGGAEEKSKQKTRSMEALGWVTMPLFNFRHVLTCGRKLLGLWPSTPGSGNARSSTPNFSQPDSVILQVDFPTSSFEVRFSTPPPAEFSPQYDFSRLDQSSQKQLQDVLHKKSLFWLTPEDRRLLWEKRYFCHSESSRLPLILASAPSWEWACLPDIYALLHQWICTNHLDALGLLHSTFPDQECRRTAVKWMDTISDPELLDFLPQLVQALKYECYLDSPLVRFLLRRAIGDVRIAHCLFWLLKDALQDSQFSVRYQHLLAALLCCSGHGLRDEFDRQCWLVNILAKVAQRVRDTSPSSRQAVLREGLDEVKQFFCINSSCRLPLNPGLLVKGINIQSCSYFNSNAVPLKLSFQNMDLQGDNINVIFKSGDDLRQDMLTLQVIRIMNKIWIQEGLDMRMVIFRCFSTGSSRGTGMVEMIPNAETLRKIQVEHGVTGSFKDRPLADWLQKHNPTEDEYEKAVENFIYSCAGCCVATYILGICDRHNDNIMLKTSGHMFHIDFGKFLGHAQMFGNIKRDRAPFVFTSDMAYVINGGDKPSSRFHDFVDLCCEAYNLIRKHAHLFLNLLGLMLSCGIPELSDLEDLKYVYDALRPHESEADATMYFTRLENNVFNIVLCTISCGHITPPLNGSFQQHVLCMLLVRLFQAYVVRVEREGQQGASLVQRSFEEFHELHDKLRLVFPSSKLPSFPSRFMIGRSRGEAMADRRKDELNGYVWHLIHASPEVAQSDLVYTFFHPLPRDERPVGTAVNTLNNKPAELPWAPIPGKVAGEVKLSISYKSDKLFIMVMHIRGLVTIFAGRTDPDPYVKLYLLPDPQKTSKRKTKAARRTCNPTYNEMLVYDRIPRGDLNQRSIHLRVLGEGAFWENTLLGEAFIPLKNLTPGQHWVDWHQLSLGGSEASR</sequence>
<dbReference type="SMART" id="SM00239">
    <property type="entry name" value="C2"/>
    <property type="match status" value="1"/>
</dbReference>
<dbReference type="Pfam" id="PF00168">
    <property type="entry name" value="C2"/>
    <property type="match status" value="1"/>
</dbReference>
<evidence type="ECO:0000313" key="17">
    <source>
        <dbReference type="Proteomes" id="UP000018467"/>
    </source>
</evidence>
<dbReference type="InterPro" id="IPR000403">
    <property type="entry name" value="PI3/4_kinase_cat_dom"/>
</dbReference>
<dbReference type="SMART" id="SM00142">
    <property type="entry name" value="PI3K_C2"/>
    <property type="match status" value="1"/>
</dbReference>
<dbReference type="FunFam" id="3.30.1010.10:FF:000001">
    <property type="entry name" value="Phosphatidylinositol 4-phosphate 3-kinase C2 domain-containing subunit beta"/>
    <property type="match status" value="1"/>
</dbReference>
<evidence type="ECO:0000259" key="12">
    <source>
        <dbReference type="PROSITE" id="PS50290"/>
    </source>
</evidence>
<dbReference type="Proteomes" id="UP000018467">
    <property type="component" value="Unassembled WGS sequence"/>
</dbReference>
<evidence type="ECO:0000256" key="7">
    <source>
        <dbReference type="ARBA" id="ARBA00023985"/>
    </source>
</evidence>
<dbReference type="PROSITE" id="PS51547">
    <property type="entry name" value="C2_PI3K"/>
    <property type="match status" value="1"/>
</dbReference>
<dbReference type="SUPFAM" id="SSF54236">
    <property type="entry name" value="Ubiquitin-like"/>
    <property type="match status" value="1"/>
</dbReference>
<keyword evidence="4" id="KW-0418">Kinase</keyword>
<protein>
    <submittedName>
        <fullName evidence="16">Phosphatidylinositol-4-phosphate 3-kinase catalytic subunit type 2 beta</fullName>
    </submittedName>
</protein>
<evidence type="ECO:0000313" key="16">
    <source>
        <dbReference type="Ensembl" id="ENSAMXP00000010380.2"/>
    </source>
</evidence>
<dbReference type="CDD" id="cd04012">
    <property type="entry name" value="C2A_PI3K_class_II"/>
    <property type="match status" value="1"/>
</dbReference>
<dbReference type="Bgee" id="ENSAMXG00000010065">
    <property type="expression patterns" value="Expressed in intestine and 13 other cell types or tissues"/>
</dbReference>
<evidence type="ECO:0000259" key="13">
    <source>
        <dbReference type="PROSITE" id="PS51545"/>
    </source>
</evidence>
<dbReference type="FunFam" id="3.10.20.770:FF:000004">
    <property type="entry name" value="Phosphatidylinositol 4-phosphate 3-kinase C2 domain-containing subunit beta isoform A"/>
    <property type="match status" value="1"/>
</dbReference>
<dbReference type="GO" id="GO:0016477">
    <property type="term" value="P:cell migration"/>
    <property type="evidence" value="ECO:0007669"/>
    <property type="project" value="TreeGrafter"/>
</dbReference>
<dbReference type="SUPFAM" id="SSF56112">
    <property type="entry name" value="Protein kinase-like (PK-like)"/>
    <property type="match status" value="1"/>
</dbReference>
<dbReference type="PROSITE" id="PS51546">
    <property type="entry name" value="PI3K_RBD"/>
    <property type="match status" value="1"/>
</dbReference>
<dbReference type="InterPro" id="IPR001263">
    <property type="entry name" value="PI3K_accessory_dom"/>
</dbReference>
<feature type="domain" description="PX" evidence="11">
    <location>
        <begin position="1283"/>
        <end position="1399"/>
    </location>
</feature>
<evidence type="ECO:0000259" key="15">
    <source>
        <dbReference type="PROSITE" id="PS51547"/>
    </source>
</evidence>
<dbReference type="STRING" id="7994.ENSAMXP00000010380"/>
<dbReference type="Ensembl" id="ENSAMXT00000010380.2">
    <property type="protein sequence ID" value="ENSAMXP00000010380.2"/>
    <property type="gene ID" value="ENSAMXG00000010065.2"/>
</dbReference>
<dbReference type="FunFam" id="1.25.40.70:FF:000005">
    <property type="entry name" value="Phosphatidylinositol 4-phosphate 3-kinase C2 domain-containing subunit beta"/>
    <property type="match status" value="1"/>
</dbReference>
<dbReference type="InterPro" id="IPR036940">
    <property type="entry name" value="PI3/4_kinase_cat_sf"/>
</dbReference>
<dbReference type="PROSITE" id="PS00916">
    <property type="entry name" value="PI3_4_KINASE_2"/>
    <property type="match status" value="1"/>
</dbReference>
<dbReference type="PROSITE" id="PS51545">
    <property type="entry name" value="PIK_HELICAL"/>
    <property type="match status" value="1"/>
</dbReference>
<dbReference type="eggNOG" id="KOG0905">
    <property type="taxonomic scope" value="Eukaryota"/>
</dbReference>
<dbReference type="Pfam" id="PF00792">
    <property type="entry name" value="PI3K_C2"/>
    <property type="match status" value="1"/>
</dbReference>
<dbReference type="InterPro" id="IPR000008">
    <property type="entry name" value="C2_dom"/>
</dbReference>
<organism evidence="16 17">
    <name type="scientific">Astyanax mexicanus</name>
    <name type="common">Blind cave fish</name>
    <name type="synonym">Astyanax fasciatus mexicanus</name>
    <dbReference type="NCBI Taxonomy" id="7994"/>
    <lineage>
        <taxon>Eukaryota</taxon>
        <taxon>Metazoa</taxon>
        <taxon>Chordata</taxon>
        <taxon>Craniata</taxon>
        <taxon>Vertebrata</taxon>
        <taxon>Euteleostomi</taxon>
        <taxon>Actinopterygii</taxon>
        <taxon>Neopterygii</taxon>
        <taxon>Teleostei</taxon>
        <taxon>Ostariophysi</taxon>
        <taxon>Characiformes</taxon>
        <taxon>Characoidei</taxon>
        <taxon>Acestrorhamphidae</taxon>
        <taxon>Acestrorhamphinae</taxon>
        <taxon>Astyanax</taxon>
    </lineage>
</organism>
<comment type="similarity">
    <text evidence="1">Belongs to the PI3/PI4-kinase family. Type III PI4K subfamily.</text>
</comment>